<dbReference type="CDD" id="cd07505">
    <property type="entry name" value="HAD_BPGM-like"/>
    <property type="match status" value="1"/>
</dbReference>
<name>A0A7G9GTQ4_9FIRM</name>
<dbReference type="GO" id="GO:0006281">
    <property type="term" value="P:DNA repair"/>
    <property type="evidence" value="ECO:0007669"/>
    <property type="project" value="TreeGrafter"/>
</dbReference>
<dbReference type="AlphaFoldDB" id="A0A7G9GTQ4"/>
<dbReference type="SFLD" id="SFLDS00003">
    <property type="entry name" value="Haloacid_Dehalogenase"/>
    <property type="match status" value="1"/>
</dbReference>
<dbReference type="RefSeq" id="WP_117454870.1">
    <property type="nucleotide sequence ID" value="NZ_CP060636.1"/>
</dbReference>
<dbReference type="KEGG" id="ehn:H9Q80_09735"/>
<dbReference type="InterPro" id="IPR036412">
    <property type="entry name" value="HAD-like_sf"/>
</dbReference>
<dbReference type="Pfam" id="PF13419">
    <property type="entry name" value="HAD_2"/>
    <property type="match status" value="1"/>
</dbReference>
<evidence type="ECO:0000313" key="2">
    <source>
        <dbReference type="Proteomes" id="UP000515856"/>
    </source>
</evidence>
<dbReference type="Gene3D" id="1.10.150.240">
    <property type="entry name" value="Putative phosphatase, domain 2"/>
    <property type="match status" value="1"/>
</dbReference>
<organism evidence="1 2">
    <name type="scientific">[Eubacterium] hominis</name>
    <dbReference type="NCBI Taxonomy" id="2764325"/>
    <lineage>
        <taxon>Bacteria</taxon>
        <taxon>Bacillati</taxon>
        <taxon>Bacillota</taxon>
        <taxon>Erysipelotrichia</taxon>
        <taxon>Erysipelotrichales</taxon>
        <taxon>Erysipelotrichaceae</taxon>
        <taxon>Amedibacillus</taxon>
    </lineage>
</organism>
<dbReference type="SFLD" id="SFLDG01135">
    <property type="entry name" value="C1.5.6:_HAD__Beta-PGM__Phospha"/>
    <property type="match status" value="1"/>
</dbReference>
<dbReference type="GO" id="GO:0008967">
    <property type="term" value="F:phosphoglycolate phosphatase activity"/>
    <property type="evidence" value="ECO:0007669"/>
    <property type="project" value="TreeGrafter"/>
</dbReference>
<dbReference type="InterPro" id="IPR023198">
    <property type="entry name" value="PGP-like_dom2"/>
</dbReference>
<proteinExistence type="predicted"/>
<dbReference type="PRINTS" id="PR00413">
    <property type="entry name" value="HADHALOGNASE"/>
</dbReference>
<accession>A0A7G9GTQ4</accession>
<dbReference type="PANTHER" id="PTHR43434">
    <property type="entry name" value="PHOSPHOGLYCOLATE PHOSPHATASE"/>
    <property type="match status" value="1"/>
</dbReference>
<evidence type="ECO:0000313" key="1">
    <source>
        <dbReference type="EMBL" id="QNM14186.1"/>
    </source>
</evidence>
<dbReference type="PANTHER" id="PTHR43434:SF1">
    <property type="entry name" value="PHOSPHOGLYCOLATE PHOSPHATASE"/>
    <property type="match status" value="1"/>
</dbReference>
<sequence>MIKGCIFDLDGTLLDSMHVWDDFAFSYLISKGIQTNENLDEVFSTLRMEEAVAYLQKHYVQKESLETVHDEVYALLKKRYIHMELKPGVKECIQKLSTMPVTLCVLSANHKEVCETALKKHGLSNKFSYILSCEDIHLSKDDPACFYYACEKMQLKPAECIVIEDALHAVSGAKKAGCYVVAVKEKSQQKDEEKIRSMADAYIEDMQELEEILCRKF</sequence>
<dbReference type="GO" id="GO:0005829">
    <property type="term" value="C:cytosol"/>
    <property type="evidence" value="ECO:0007669"/>
    <property type="project" value="TreeGrafter"/>
</dbReference>
<dbReference type="InterPro" id="IPR050155">
    <property type="entry name" value="HAD-like_hydrolase_sf"/>
</dbReference>
<dbReference type="SUPFAM" id="SSF56784">
    <property type="entry name" value="HAD-like"/>
    <property type="match status" value="1"/>
</dbReference>
<dbReference type="Gene3D" id="3.40.50.1000">
    <property type="entry name" value="HAD superfamily/HAD-like"/>
    <property type="match status" value="1"/>
</dbReference>
<protein>
    <submittedName>
        <fullName evidence="1">HAD family phosphatase</fullName>
    </submittedName>
</protein>
<dbReference type="InterPro" id="IPR006439">
    <property type="entry name" value="HAD-SF_hydro_IA"/>
</dbReference>
<dbReference type="SFLD" id="SFLDG01129">
    <property type="entry name" value="C1.5:_HAD__Beta-PGM__Phosphata"/>
    <property type="match status" value="1"/>
</dbReference>
<dbReference type="InterPro" id="IPR023214">
    <property type="entry name" value="HAD_sf"/>
</dbReference>
<reference evidence="1 2" key="1">
    <citation type="submission" date="2020-08" db="EMBL/GenBank/DDBJ databases">
        <authorList>
            <person name="Liu C."/>
            <person name="Sun Q."/>
        </authorList>
    </citation>
    <scope>NUCLEOTIDE SEQUENCE [LARGE SCALE GENOMIC DNA]</scope>
    <source>
        <strain evidence="1 2">NSJ-61</strain>
    </source>
</reference>
<dbReference type="Proteomes" id="UP000515856">
    <property type="component" value="Chromosome"/>
</dbReference>
<dbReference type="NCBIfam" id="TIGR01509">
    <property type="entry name" value="HAD-SF-IA-v3"/>
    <property type="match status" value="1"/>
</dbReference>
<dbReference type="EMBL" id="CP060636">
    <property type="protein sequence ID" value="QNM14186.1"/>
    <property type="molecule type" value="Genomic_DNA"/>
</dbReference>
<gene>
    <name evidence="1" type="ORF">H9Q80_09735</name>
</gene>
<dbReference type="InterPro" id="IPR041492">
    <property type="entry name" value="HAD_2"/>
</dbReference>
<keyword evidence="2" id="KW-1185">Reference proteome</keyword>